<dbReference type="InterPro" id="IPR011701">
    <property type="entry name" value="MFS"/>
</dbReference>
<dbReference type="Proteomes" id="UP001431313">
    <property type="component" value="Unassembled WGS sequence"/>
</dbReference>
<dbReference type="PANTHER" id="PTHR23501:SF197">
    <property type="entry name" value="COMD"/>
    <property type="match status" value="1"/>
</dbReference>
<feature type="transmembrane region" description="Helical" evidence="8">
    <location>
        <begin position="293"/>
        <end position="317"/>
    </location>
</feature>
<gene>
    <name evidence="10" type="ORF">NX801_03665</name>
</gene>
<organism evidence="10 11">
    <name type="scientific">Streptomyces pyxinae</name>
    <dbReference type="NCBI Taxonomy" id="2970734"/>
    <lineage>
        <taxon>Bacteria</taxon>
        <taxon>Bacillati</taxon>
        <taxon>Actinomycetota</taxon>
        <taxon>Actinomycetes</taxon>
        <taxon>Kitasatosporales</taxon>
        <taxon>Streptomycetaceae</taxon>
        <taxon>Streptomyces</taxon>
    </lineage>
</organism>
<keyword evidence="2" id="KW-0813">Transport</keyword>
<evidence type="ECO:0000259" key="9">
    <source>
        <dbReference type="PROSITE" id="PS50850"/>
    </source>
</evidence>
<dbReference type="NCBIfam" id="TIGR00711">
    <property type="entry name" value="efflux_EmrB"/>
    <property type="match status" value="1"/>
</dbReference>
<keyword evidence="5 8" id="KW-1133">Transmembrane helix</keyword>
<dbReference type="InterPro" id="IPR004638">
    <property type="entry name" value="EmrB-like"/>
</dbReference>
<evidence type="ECO:0000313" key="11">
    <source>
        <dbReference type="Proteomes" id="UP001431313"/>
    </source>
</evidence>
<dbReference type="SUPFAM" id="SSF103473">
    <property type="entry name" value="MFS general substrate transporter"/>
    <property type="match status" value="1"/>
</dbReference>
<protein>
    <submittedName>
        <fullName evidence="10">MFS transporter</fullName>
    </submittedName>
</protein>
<feature type="transmembrane region" description="Helical" evidence="8">
    <location>
        <begin position="98"/>
        <end position="122"/>
    </location>
</feature>
<keyword evidence="6 8" id="KW-0472">Membrane</keyword>
<accession>A0ABT2CBJ7</accession>
<feature type="domain" description="Major facilitator superfamily (MFS) profile" evidence="9">
    <location>
        <begin position="33"/>
        <end position="541"/>
    </location>
</feature>
<dbReference type="InterPro" id="IPR020846">
    <property type="entry name" value="MFS_dom"/>
</dbReference>
<evidence type="ECO:0000256" key="1">
    <source>
        <dbReference type="ARBA" id="ARBA00004651"/>
    </source>
</evidence>
<feature type="transmembrane region" description="Helical" evidence="8">
    <location>
        <begin position="224"/>
        <end position="243"/>
    </location>
</feature>
<evidence type="ECO:0000256" key="4">
    <source>
        <dbReference type="ARBA" id="ARBA00022692"/>
    </source>
</evidence>
<comment type="subcellular location">
    <subcellularLocation>
        <location evidence="1">Cell membrane</location>
        <topology evidence="1">Multi-pass membrane protein</topology>
    </subcellularLocation>
</comment>
<evidence type="ECO:0000256" key="8">
    <source>
        <dbReference type="SAM" id="Phobius"/>
    </source>
</evidence>
<dbReference type="CDD" id="cd17502">
    <property type="entry name" value="MFS_Azr1_MDR_like"/>
    <property type="match status" value="1"/>
</dbReference>
<dbReference type="InterPro" id="IPR036259">
    <property type="entry name" value="MFS_trans_sf"/>
</dbReference>
<evidence type="ECO:0000256" key="3">
    <source>
        <dbReference type="ARBA" id="ARBA00022475"/>
    </source>
</evidence>
<dbReference type="EMBL" id="JANUGQ010000002">
    <property type="protein sequence ID" value="MCS0634769.1"/>
    <property type="molecule type" value="Genomic_DNA"/>
</dbReference>
<feature type="transmembrane region" description="Helical" evidence="8">
    <location>
        <begin position="192"/>
        <end position="212"/>
    </location>
</feature>
<feature type="transmembrane region" description="Helical" evidence="8">
    <location>
        <begin position="128"/>
        <end position="147"/>
    </location>
</feature>
<feature type="transmembrane region" description="Helical" evidence="8">
    <location>
        <begin position="511"/>
        <end position="534"/>
    </location>
</feature>
<comment type="caution">
    <text evidence="10">The sequence shown here is derived from an EMBL/GenBank/DDBJ whole genome shotgun (WGS) entry which is preliminary data.</text>
</comment>
<feature type="compositionally biased region" description="Basic and acidic residues" evidence="7">
    <location>
        <begin position="1"/>
        <end position="16"/>
    </location>
</feature>
<dbReference type="RefSeq" id="WP_258785408.1">
    <property type="nucleotide sequence ID" value="NZ_JANUGQ010000002.1"/>
</dbReference>
<evidence type="ECO:0000313" key="10">
    <source>
        <dbReference type="EMBL" id="MCS0634769.1"/>
    </source>
</evidence>
<evidence type="ECO:0000256" key="2">
    <source>
        <dbReference type="ARBA" id="ARBA00022448"/>
    </source>
</evidence>
<evidence type="ECO:0000256" key="7">
    <source>
        <dbReference type="SAM" id="MobiDB-lite"/>
    </source>
</evidence>
<feature type="transmembrane region" description="Helical" evidence="8">
    <location>
        <begin position="159"/>
        <end position="180"/>
    </location>
</feature>
<feature type="transmembrane region" description="Helical" evidence="8">
    <location>
        <begin position="435"/>
        <end position="452"/>
    </location>
</feature>
<feature type="transmembrane region" description="Helical" evidence="8">
    <location>
        <begin position="67"/>
        <end position="86"/>
    </location>
</feature>
<evidence type="ECO:0000256" key="6">
    <source>
        <dbReference type="ARBA" id="ARBA00023136"/>
    </source>
</evidence>
<feature type="transmembrane region" description="Helical" evidence="8">
    <location>
        <begin position="249"/>
        <end position="273"/>
    </location>
</feature>
<dbReference type="PROSITE" id="PS50850">
    <property type="entry name" value="MFS"/>
    <property type="match status" value="1"/>
</dbReference>
<dbReference type="Pfam" id="PF07690">
    <property type="entry name" value="MFS_1"/>
    <property type="match status" value="1"/>
</dbReference>
<keyword evidence="3" id="KW-1003">Cell membrane</keyword>
<dbReference type="PRINTS" id="PR01036">
    <property type="entry name" value="TCRTETB"/>
</dbReference>
<keyword evidence="11" id="KW-1185">Reference proteome</keyword>
<feature type="transmembrane region" description="Helical" evidence="8">
    <location>
        <begin position="33"/>
        <end position="55"/>
    </location>
</feature>
<reference evidence="10" key="1">
    <citation type="submission" date="2022-08" db="EMBL/GenBank/DDBJ databases">
        <authorList>
            <person name="Somphong A."/>
            <person name="Phongsopitanun W."/>
        </authorList>
    </citation>
    <scope>NUCLEOTIDE SEQUENCE</scope>
    <source>
        <strain evidence="10">LP05-1</strain>
    </source>
</reference>
<dbReference type="PANTHER" id="PTHR23501">
    <property type="entry name" value="MAJOR FACILITATOR SUPERFAMILY"/>
    <property type="match status" value="1"/>
</dbReference>
<feature type="transmembrane region" description="Helical" evidence="8">
    <location>
        <begin position="360"/>
        <end position="378"/>
    </location>
</feature>
<keyword evidence="4 8" id="KW-0812">Transmembrane</keyword>
<feature type="transmembrane region" description="Helical" evidence="8">
    <location>
        <begin position="329"/>
        <end position="348"/>
    </location>
</feature>
<feature type="transmembrane region" description="Helical" evidence="8">
    <location>
        <begin position="384"/>
        <end position="402"/>
    </location>
</feature>
<evidence type="ECO:0000256" key="5">
    <source>
        <dbReference type="ARBA" id="ARBA00022989"/>
    </source>
</evidence>
<name>A0ABT2CBJ7_9ACTN</name>
<dbReference type="Gene3D" id="1.20.1250.20">
    <property type="entry name" value="MFS general substrate transporter like domains"/>
    <property type="match status" value="1"/>
</dbReference>
<dbReference type="Gene3D" id="1.20.1720.10">
    <property type="entry name" value="Multidrug resistance protein D"/>
    <property type="match status" value="1"/>
</dbReference>
<proteinExistence type="predicted"/>
<sequence>MTSADAVRRDPRRPEGDPADPGARLTHRQVMTVMSGLMLGMFLGALDQTVVSAALRTVADDLHGLTAQAWVTTAYLITGTISTPLYGKLSDIHGRRVVYVWAIVLFTAGSLLCACATSIHQLAVFRGIQGLGGGGLMSLAMTVIADITSPRERGRYQGWFMAVFGGSSIIGPVIGGVFAGAGTLLGITGWRWIFLINVPLAAVALAVIVRVLRRLPHQPVPHRLDYGGAAALAVGVVPLLVVAEQGRAWGWVSPVTLALGVLGVVGLVAFVLVERRMGEAALLPLQLFRVRSFRLGTLLHFGMAIGMFGAMTTLPLYLQLAKGMSPMSAGLALLPTTVANVAVTLTVGRLLARTGRVKPCLVAGIGCFTAALLVFATLRADSPLWYVSVGLVLMGAGLGASLQSMTTLAQSEVPRSDMGAATAAVNFFRSNGGTVGAAAFLSVLFSLAGTWISERLATALRDGPVRRLAEEPENARLLSGVLRPDGGVDLEDSAFLRDLPAPLARPFLEGYVSAMQVAFLAGAAVTLLAFLVAVSRVPDLRLSDE</sequence>
<feature type="region of interest" description="Disordered" evidence="7">
    <location>
        <begin position="1"/>
        <end position="23"/>
    </location>
</feature>